<organism evidence="2 3">
    <name type="scientific">Paenibacillus xerothermodurans</name>
    <dbReference type="NCBI Taxonomy" id="1977292"/>
    <lineage>
        <taxon>Bacteria</taxon>
        <taxon>Bacillati</taxon>
        <taxon>Bacillota</taxon>
        <taxon>Bacilli</taxon>
        <taxon>Bacillales</taxon>
        <taxon>Paenibacillaceae</taxon>
        <taxon>Paenibacillus</taxon>
    </lineage>
</organism>
<evidence type="ECO:0000256" key="1">
    <source>
        <dbReference type="SAM" id="Phobius"/>
    </source>
</evidence>
<reference evidence="2" key="1">
    <citation type="submission" date="2018-06" db="EMBL/GenBank/DDBJ databases">
        <title>Paenibacillus xerothermodurans sp. nov. an extremely dry heat resistant spore forming bacterium isolated from the soil of Cape Canaveral, Florida.</title>
        <authorList>
            <person name="Seuylemezian A."/>
            <person name="Kaur N."/>
            <person name="Patil P."/>
            <person name="Patil P."/>
            <person name="Mayilraj S."/>
            <person name="Vaishampayan P."/>
        </authorList>
    </citation>
    <scope>NUCLEOTIDE SEQUENCE [LARGE SCALE GENOMIC DNA]</scope>
    <source>
        <strain evidence="2">ATCC 27380</strain>
    </source>
</reference>
<proteinExistence type="predicted"/>
<keyword evidence="1" id="KW-0472">Membrane</keyword>
<keyword evidence="3" id="KW-1185">Reference proteome</keyword>
<evidence type="ECO:0000313" key="2">
    <source>
        <dbReference type="EMBL" id="PZE21309.1"/>
    </source>
</evidence>
<gene>
    <name evidence="2" type="ORF">CBW46_008055</name>
</gene>
<feature type="transmembrane region" description="Helical" evidence="1">
    <location>
        <begin position="66"/>
        <end position="85"/>
    </location>
</feature>
<accession>A0A2W1N9I7</accession>
<evidence type="ECO:0000313" key="3">
    <source>
        <dbReference type="Proteomes" id="UP000214746"/>
    </source>
</evidence>
<dbReference type="EMBL" id="NHRJ02000003">
    <property type="protein sequence ID" value="PZE21309.1"/>
    <property type="molecule type" value="Genomic_DNA"/>
</dbReference>
<dbReference type="Proteomes" id="UP000214746">
    <property type="component" value="Unassembled WGS sequence"/>
</dbReference>
<comment type="caution">
    <text evidence="2">The sequence shown here is derived from an EMBL/GenBank/DDBJ whole genome shotgun (WGS) entry which is preliminary data.</text>
</comment>
<keyword evidence="1" id="KW-0812">Transmembrane</keyword>
<dbReference type="AlphaFoldDB" id="A0A2W1N9I7"/>
<keyword evidence="1" id="KW-1133">Transmembrane helix</keyword>
<sequence length="105" mass="12188">MVFPLTLVDHDVCWFFSKFFINLHSAPPLGKSVFVHRIINPQPVFNMFRYGQAGYYGVNYYLVKQTQIVICGFYDIIYLILLHVFTQKRLSFTGTATLEQTSLAK</sequence>
<protein>
    <submittedName>
        <fullName evidence="2">Uncharacterized protein</fullName>
    </submittedName>
</protein>
<name>A0A2W1N9I7_PAEXE</name>